<evidence type="ECO:0000256" key="12">
    <source>
        <dbReference type="ARBA" id="ARBA00022753"/>
    </source>
</evidence>
<gene>
    <name evidence="29" type="primary">LOC107702952</name>
</gene>
<dbReference type="InterPro" id="IPR003137">
    <property type="entry name" value="PA_domain"/>
</dbReference>
<dbReference type="InterPro" id="IPR051653">
    <property type="entry name" value="E3_ligase_sorting_rcpt"/>
</dbReference>
<feature type="compositionally biased region" description="Acidic residues" evidence="25">
    <location>
        <begin position="361"/>
        <end position="373"/>
    </location>
</feature>
<evidence type="ECO:0000256" key="20">
    <source>
        <dbReference type="ARBA" id="ARBA00023228"/>
    </source>
</evidence>
<dbReference type="GO" id="GO:0005886">
    <property type="term" value="C:plasma membrane"/>
    <property type="evidence" value="ECO:0007669"/>
    <property type="project" value="UniProtKB-SubCell"/>
</dbReference>
<evidence type="ECO:0000256" key="8">
    <source>
        <dbReference type="ARBA" id="ARBA00022679"/>
    </source>
</evidence>
<keyword evidence="18 26" id="KW-0472">Membrane</keyword>
<evidence type="ECO:0000256" key="6">
    <source>
        <dbReference type="ARBA" id="ARBA00012483"/>
    </source>
</evidence>
<evidence type="ECO:0000256" key="14">
    <source>
        <dbReference type="ARBA" id="ARBA00022786"/>
    </source>
</evidence>
<dbReference type="PANTHER" id="PTHR47168:SF1">
    <property type="entry name" value="OS02G0798600 PROTEIN"/>
    <property type="match status" value="1"/>
</dbReference>
<comment type="subcellular location">
    <subcellularLocation>
        <location evidence="2">Cell membrane</location>
        <topology evidence="2">Single-pass type I membrane protein</topology>
    </subcellularLocation>
    <subcellularLocation>
        <location evidence="4">Endosome membrane</location>
        <topology evidence="4">Single-pass type I membrane protein</topology>
    </subcellularLocation>
    <subcellularLocation>
        <location evidence="3">Lysosome membrane</location>
        <topology evidence="3">Single-pass type I membrane protein</topology>
    </subcellularLocation>
</comment>
<dbReference type="InterPro" id="IPR046450">
    <property type="entry name" value="PA_dom_sf"/>
</dbReference>
<keyword evidence="30" id="KW-1185">Reference proteome</keyword>
<dbReference type="Proteomes" id="UP000472260">
    <property type="component" value="Unassembled WGS sequence"/>
</dbReference>
<dbReference type="FunFam" id="3.30.40.10:FF:000099">
    <property type="entry name" value="E3 ubiquitin-protein ligase RNF167"/>
    <property type="match status" value="1"/>
</dbReference>
<dbReference type="Gene3D" id="3.50.30.30">
    <property type="match status" value="1"/>
</dbReference>
<feature type="region of interest" description="Disordered" evidence="25">
    <location>
        <begin position="283"/>
        <end position="384"/>
    </location>
</feature>
<evidence type="ECO:0000256" key="10">
    <source>
        <dbReference type="ARBA" id="ARBA00022723"/>
    </source>
</evidence>
<evidence type="ECO:0000256" key="26">
    <source>
        <dbReference type="SAM" id="Phobius"/>
    </source>
</evidence>
<sequence length="384" mass="42657">MAYVGTQLGVSVLVLFCTMAQSPGQAYIYAHYSNMTSMLFEDLPALFGPPLPKDGLMGVLVEARPQNACMPIDPPPVSPTPSDPNSTTKYIVLIRRYDCNFDIKVLHAQQAGFSAAIVHNMYSNSLLSMGYSNDTIMEEIEIPSVFTSYYASQILRSFIIPEKGAYVILKPEFSFPLSYYLIPFTGVVSMIIIVMVIILIVRCVQHRKRLRKNRLSKEQLKKIPTHKFVKGDNYDVCAICLDEYEEGDKLRVLPCSHAYHCRCVDPWLTQTKKTCPVCKQRVTRPNPEYSESSDSDGESGPHEEEEGATSEADSERTPLLRPSNPASSSPPPTYSSTVTSEAAVATVTTSALHDEYYSPIEDSEEGTDDDSDTTELMGWGAVRV</sequence>
<evidence type="ECO:0000256" key="24">
    <source>
        <dbReference type="PROSITE-ProRule" id="PRU00175"/>
    </source>
</evidence>
<evidence type="ECO:0000256" key="13">
    <source>
        <dbReference type="ARBA" id="ARBA00022771"/>
    </source>
</evidence>
<reference evidence="29" key="1">
    <citation type="submission" date="2025-08" db="UniProtKB">
        <authorList>
            <consortium name="Ensembl"/>
        </authorList>
    </citation>
    <scope>IDENTIFICATION</scope>
</reference>
<evidence type="ECO:0000256" key="9">
    <source>
        <dbReference type="ARBA" id="ARBA00022692"/>
    </source>
</evidence>
<keyword evidence="12" id="KW-0967">Endosome</keyword>
<evidence type="ECO:0000313" key="30">
    <source>
        <dbReference type="Proteomes" id="UP000472260"/>
    </source>
</evidence>
<evidence type="ECO:0000256" key="19">
    <source>
        <dbReference type="ARBA" id="ARBA00023180"/>
    </source>
</evidence>
<organism evidence="29 30">
    <name type="scientific">Sinocyclocheilus anshuiensis</name>
    <dbReference type="NCBI Taxonomy" id="1608454"/>
    <lineage>
        <taxon>Eukaryota</taxon>
        <taxon>Metazoa</taxon>
        <taxon>Chordata</taxon>
        <taxon>Craniata</taxon>
        <taxon>Vertebrata</taxon>
        <taxon>Euteleostomi</taxon>
        <taxon>Actinopterygii</taxon>
        <taxon>Neopterygii</taxon>
        <taxon>Teleostei</taxon>
        <taxon>Ostariophysi</taxon>
        <taxon>Cypriniformes</taxon>
        <taxon>Cyprinidae</taxon>
        <taxon>Cyprininae</taxon>
        <taxon>Sinocyclocheilus</taxon>
    </lineage>
</organism>
<evidence type="ECO:0000313" key="29">
    <source>
        <dbReference type="Ensembl" id="ENSSANP00000006619.1"/>
    </source>
</evidence>
<evidence type="ECO:0000256" key="3">
    <source>
        <dbReference type="ARBA" id="ARBA00004352"/>
    </source>
</evidence>
<evidence type="ECO:0000259" key="28">
    <source>
        <dbReference type="PROSITE" id="PS50089"/>
    </source>
</evidence>
<keyword evidence="10" id="KW-0479">Metal-binding</keyword>
<keyword evidence="15" id="KW-0862">Zinc</keyword>
<comment type="catalytic activity">
    <reaction evidence="1">
        <text>S-ubiquitinyl-[E2 ubiquitin-conjugating enzyme]-L-cysteine + [acceptor protein]-L-lysine = [E2 ubiquitin-conjugating enzyme]-L-cysteine + N(6)-ubiquitinyl-[acceptor protein]-L-lysine.</text>
        <dbReference type="EC" id="2.3.2.27"/>
    </reaction>
</comment>
<comment type="similarity">
    <text evidence="21">Belongs to the Godzilla family.</text>
</comment>
<feature type="domain" description="RING-type" evidence="28">
    <location>
        <begin position="237"/>
        <end position="279"/>
    </location>
</feature>
<dbReference type="Ensembl" id="ENSSANT00000007108.1">
    <property type="protein sequence ID" value="ENSSANP00000006619.1"/>
    <property type="gene ID" value="ENSSANG00000003732.1"/>
</dbReference>
<dbReference type="CDD" id="cd16796">
    <property type="entry name" value="RING-H2_RNF13"/>
    <property type="match status" value="1"/>
</dbReference>
<evidence type="ECO:0000256" key="1">
    <source>
        <dbReference type="ARBA" id="ARBA00000900"/>
    </source>
</evidence>
<feature type="signal peptide" evidence="27">
    <location>
        <begin position="1"/>
        <end position="20"/>
    </location>
</feature>
<dbReference type="SUPFAM" id="SSF57850">
    <property type="entry name" value="RING/U-box"/>
    <property type="match status" value="1"/>
</dbReference>
<reference evidence="29" key="2">
    <citation type="submission" date="2025-09" db="UniProtKB">
        <authorList>
            <consortium name="Ensembl"/>
        </authorList>
    </citation>
    <scope>IDENTIFICATION</scope>
</reference>
<dbReference type="PROSITE" id="PS50089">
    <property type="entry name" value="ZF_RING_2"/>
    <property type="match status" value="1"/>
</dbReference>
<evidence type="ECO:0000256" key="27">
    <source>
        <dbReference type="SAM" id="SignalP"/>
    </source>
</evidence>
<dbReference type="Pfam" id="PF02225">
    <property type="entry name" value="PA"/>
    <property type="match status" value="1"/>
</dbReference>
<dbReference type="RefSeq" id="XP_016360907.1">
    <property type="nucleotide sequence ID" value="XM_016505421.1"/>
</dbReference>
<keyword evidence="16" id="KW-0832">Ubl conjugation</keyword>
<dbReference type="InterPro" id="IPR013083">
    <property type="entry name" value="Znf_RING/FYVE/PHD"/>
</dbReference>
<dbReference type="PANTHER" id="PTHR47168">
    <property type="entry name" value="RING ZINC FINGER DOMAIN SUPERFAMILY PROTEIN-RELATED"/>
    <property type="match status" value="1"/>
</dbReference>
<dbReference type="GO" id="GO:0061630">
    <property type="term" value="F:ubiquitin protein ligase activity"/>
    <property type="evidence" value="ECO:0007669"/>
    <property type="project" value="UniProtKB-EC"/>
</dbReference>
<feature type="compositionally biased region" description="Acidic residues" evidence="25">
    <location>
        <begin position="291"/>
        <end position="308"/>
    </location>
</feature>
<dbReference type="GO" id="GO:0008270">
    <property type="term" value="F:zinc ion binding"/>
    <property type="evidence" value="ECO:0007669"/>
    <property type="project" value="UniProtKB-KW"/>
</dbReference>
<keyword evidence="11 27" id="KW-0732">Signal</keyword>
<keyword evidence="8" id="KW-0808">Transferase</keyword>
<evidence type="ECO:0000256" key="4">
    <source>
        <dbReference type="ARBA" id="ARBA00004530"/>
    </source>
</evidence>
<evidence type="ECO:0000256" key="16">
    <source>
        <dbReference type="ARBA" id="ARBA00022843"/>
    </source>
</evidence>
<feature type="compositionally biased region" description="Low complexity" evidence="25">
    <location>
        <begin position="334"/>
        <end position="351"/>
    </location>
</feature>
<dbReference type="GO" id="GO:0005765">
    <property type="term" value="C:lysosomal membrane"/>
    <property type="evidence" value="ECO:0007669"/>
    <property type="project" value="UniProtKB-SubCell"/>
</dbReference>
<evidence type="ECO:0000256" key="25">
    <source>
        <dbReference type="SAM" id="MobiDB-lite"/>
    </source>
</evidence>
<keyword evidence="9 26" id="KW-0812">Transmembrane</keyword>
<feature type="chain" id="PRO_5025405790" description="E3 ubiquitin-protein ligase RNF167" evidence="27">
    <location>
        <begin position="21"/>
        <end position="384"/>
    </location>
</feature>
<dbReference type="OrthoDB" id="8062037at2759"/>
<evidence type="ECO:0000256" key="2">
    <source>
        <dbReference type="ARBA" id="ARBA00004251"/>
    </source>
</evidence>
<protein>
    <recommendedName>
        <fullName evidence="22">E3 ubiquitin-protein ligase RNF167</fullName>
        <ecNumber evidence="6">2.3.2.27</ecNumber>
    </recommendedName>
    <alternativeName>
        <fullName evidence="23">RING finger protein 167</fullName>
    </alternativeName>
</protein>
<evidence type="ECO:0000256" key="22">
    <source>
        <dbReference type="ARBA" id="ARBA00067426"/>
    </source>
</evidence>
<dbReference type="CDD" id="cd02123">
    <property type="entry name" value="PA_C_RZF_like"/>
    <property type="match status" value="1"/>
</dbReference>
<evidence type="ECO:0000256" key="15">
    <source>
        <dbReference type="ARBA" id="ARBA00022833"/>
    </source>
</evidence>
<dbReference type="Pfam" id="PF13639">
    <property type="entry name" value="zf-RING_2"/>
    <property type="match status" value="1"/>
</dbReference>
<dbReference type="AlphaFoldDB" id="A0A671KMN3"/>
<dbReference type="EC" id="2.3.2.27" evidence="6"/>
<dbReference type="InterPro" id="IPR044744">
    <property type="entry name" value="ZNRF4/RNF13/RNF167_PA"/>
</dbReference>
<evidence type="ECO:0000256" key="7">
    <source>
        <dbReference type="ARBA" id="ARBA00022475"/>
    </source>
</evidence>
<dbReference type="SMART" id="SM00184">
    <property type="entry name" value="RING"/>
    <property type="match status" value="1"/>
</dbReference>
<evidence type="ECO:0000256" key="23">
    <source>
        <dbReference type="ARBA" id="ARBA00080393"/>
    </source>
</evidence>
<evidence type="ECO:0000256" key="17">
    <source>
        <dbReference type="ARBA" id="ARBA00022989"/>
    </source>
</evidence>
<dbReference type="GeneID" id="107702952"/>
<keyword evidence="7" id="KW-1003">Cell membrane</keyword>
<dbReference type="KEGG" id="sanh:107702952"/>
<comment type="pathway">
    <text evidence="5">Protein modification; protein ubiquitination.</text>
</comment>
<dbReference type="Gene3D" id="3.30.40.10">
    <property type="entry name" value="Zinc/RING finger domain, C3HC4 (zinc finger)"/>
    <property type="match status" value="1"/>
</dbReference>
<keyword evidence="17 26" id="KW-1133">Transmembrane helix</keyword>
<keyword evidence="20" id="KW-0458">Lysosome</keyword>
<dbReference type="GO" id="GO:0010008">
    <property type="term" value="C:endosome membrane"/>
    <property type="evidence" value="ECO:0007669"/>
    <property type="project" value="UniProtKB-SubCell"/>
</dbReference>
<name>A0A671KMN3_9TELE</name>
<dbReference type="GO" id="GO:1902532">
    <property type="term" value="P:negative regulation of intracellular signal transduction"/>
    <property type="evidence" value="ECO:0007669"/>
    <property type="project" value="UniProtKB-ARBA"/>
</dbReference>
<evidence type="ECO:0000256" key="11">
    <source>
        <dbReference type="ARBA" id="ARBA00022729"/>
    </source>
</evidence>
<proteinExistence type="inferred from homology"/>
<evidence type="ECO:0000256" key="5">
    <source>
        <dbReference type="ARBA" id="ARBA00004906"/>
    </source>
</evidence>
<keyword evidence="13 24" id="KW-0863">Zinc-finger</keyword>
<keyword evidence="14" id="KW-0833">Ubl conjugation pathway</keyword>
<dbReference type="GO" id="GO:0006511">
    <property type="term" value="P:ubiquitin-dependent protein catabolic process"/>
    <property type="evidence" value="ECO:0007669"/>
    <property type="project" value="UniProtKB-ARBA"/>
</dbReference>
<dbReference type="FunFam" id="3.50.30.30:FF:000013">
    <property type="entry name" value="E3 ubiquitin-protein ligase RNF167"/>
    <property type="match status" value="1"/>
</dbReference>
<keyword evidence="19" id="KW-0325">Glycoprotein</keyword>
<dbReference type="SUPFAM" id="SSF52025">
    <property type="entry name" value="PA domain"/>
    <property type="match status" value="1"/>
</dbReference>
<feature type="transmembrane region" description="Helical" evidence="26">
    <location>
        <begin position="179"/>
        <end position="204"/>
    </location>
</feature>
<dbReference type="InterPro" id="IPR001841">
    <property type="entry name" value="Znf_RING"/>
</dbReference>
<evidence type="ECO:0000256" key="21">
    <source>
        <dbReference type="ARBA" id="ARBA00060894"/>
    </source>
</evidence>
<accession>A0A671KMN3</accession>
<evidence type="ECO:0000256" key="18">
    <source>
        <dbReference type="ARBA" id="ARBA00023136"/>
    </source>
</evidence>